<feature type="transmembrane region" description="Helical" evidence="1">
    <location>
        <begin position="118"/>
        <end position="140"/>
    </location>
</feature>
<dbReference type="AlphaFoldDB" id="A0A7W7QCF4"/>
<evidence type="ECO:0000313" key="3">
    <source>
        <dbReference type="Proteomes" id="UP000520767"/>
    </source>
</evidence>
<dbReference type="Proteomes" id="UP000520767">
    <property type="component" value="Unassembled WGS sequence"/>
</dbReference>
<evidence type="ECO:0000256" key="1">
    <source>
        <dbReference type="SAM" id="Phobius"/>
    </source>
</evidence>
<organism evidence="2 3">
    <name type="scientific">Actinophytocola algeriensis</name>
    <dbReference type="NCBI Taxonomy" id="1768010"/>
    <lineage>
        <taxon>Bacteria</taxon>
        <taxon>Bacillati</taxon>
        <taxon>Actinomycetota</taxon>
        <taxon>Actinomycetes</taxon>
        <taxon>Pseudonocardiales</taxon>
        <taxon>Pseudonocardiaceae</taxon>
    </lineage>
</organism>
<protein>
    <submittedName>
        <fullName evidence="2">Uncharacterized protein</fullName>
    </submittedName>
</protein>
<accession>A0A7W7QCF4</accession>
<keyword evidence="1" id="KW-0472">Membrane</keyword>
<gene>
    <name evidence="2" type="ORF">FHR82_007263</name>
</gene>
<evidence type="ECO:0000313" key="2">
    <source>
        <dbReference type="EMBL" id="MBB4911004.1"/>
    </source>
</evidence>
<keyword evidence="1" id="KW-1133">Transmembrane helix</keyword>
<sequence>MTTTSPHYGRARRDDTTRYLCAAAHMDTAFADRAIREFLVEPTRPVPSSPGVDAAAVLAEAVAARTRRKLRDLAVVLLLAGLVFLLAIEFLVLWVVVAIVVSLPAIGSAVRTQAPAKVTAYLVAVAVVATLLVFAVPQLLAELSEDPYGSSGYSGDPEGATPDAAVIAAAFVAALLLAVLAADRFVVWRHLATRFWPNRLTRVRPWLRDRPVFQVSPDRQLAGLWRYAEPHHTMAGPSGDGPPVPLVVYRDFMPFVGAGLPEDPWSIAVPLERLPDAKLSGALTTTALYAGINEEITSLRAAGTLSPGQRLGELSIGELVIVSADELIDHLAEPAAADFLTEPGVAPFTMLRRERAAAIRDDPLEWARYYQCFQVETWDRDLVVTVFVHVAVGEGALYVEWTPCVLRPIRRSYRKIDGMSRSPLRPAARAVLDLLALPASVPGRLVHLLSFLRPLPQDRGVVNPGMYGSAASLRELAADRAVHNYFQLADVDRYVKMLEGRLIRAVSRMMRTAGYSPASFDAQAAAVVNNNVQIAGSVGGSVVVGSDNEVGDTAAAPRPQE</sequence>
<keyword evidence="1" id="KW-0812">Transmembrane</keyword>
<dbReference type="EMBL" id="JACHJQ010000008">
    <property type="protein sequence ID" value="MBB4911004.1"/>
    <property type="molecule type" value="Genomic_DNA"/>
</dbReference>
<feature type="transmembrane region" description="Helical" evidence="1">
    <location>
        <begin position="73"/>
        <end position="106"/>
    </location>
</feature>
<proteinExistence type="predicted"/>
<dbReference type="RefSeq" id="WP_184815006.1">
    <property type="nucleotide sequence ID" value="NZ_JACHJQ010000008.1"/>
</dbReference>
<comment type="caution">
    <text evidence="2">The sequence shown here is derived from an EMBL/GenBank/DDBJ whole genome shotgun (WGS) entry which is preliminary data.</text>
</comment>
<keyword evidence="3" id="KW-1185">Reference proteome</keyword>
<feature type="transmembrane region" description="Helical" evidence="1">
    <location>
        <begin position="160"/>
        <end position="182"/>
    </location>
</feature>
<reference evidence="2 3" key="1">
    <citation type="submission" date="2020-08" db="EMBL/GenBank/DDBJ databases">
        <title>Genomic Encyclopedia of Type Strains, Phase III (KMG-III): the genomes of soil and plant-associated and newly described type strains.</title>
        <authorList>
            <person name="Whitman W."/>
        </authorList>
    </citation>
    <scope>NUCLEOTIDE SEQUENCE [LARGE SCALE GENOMIC DNA]</scope>
    <source>
        <strain evidence="2 3">CECT 8960</strain>
    </source>
</reference>
<name>A0A7W7QCF4_9PSEU</name>